<sequence>MNFLNSAASICRRVSLRELITEVPAYNGSGITDASSSGLSVGLLRKPLVPPRTVVTLNPRISASRSSEER</sequence>
<protein>
    <submittedName>
        <fullName evidence="1">Uncharacterized protein</fullName>
    </submittedName>
</protein>
<evidence type="ECO:0000313" key="1">
    <source>
        <dbReference type="EMBL" id="KAF2560691.1"/>
    </source>
</evidence>
<comment type="caution">
    <text evidence="1">The sequence shown here is derived from an EMBL/GenBank/DDBJ whole genome shotgun (WGS) entry which is preliminary data.</text>
</comment>
<gene>
    <name evidence="1" type="ORF">F2Q70_00014347</name>
</gene>
<dbReference type="AlphaFoldDB" id="A0A3N6QZ15"/>
<reference evidence="1" key="1">
    <citation type="submission" date="2019-12" db="EMBL/GenBank/DDBJ databases">
        <title>Genome sequencing and annotation of Brassica cretica.</title>
        <authorList>
            <person name="Studholme D.J."/>
            <person name="Sarris P.F."/>
        </authorList>
    </citation>
    <scope>NUCLEOTIDE SEQUENCE</scope>
    <source>
        <strain evidence="1">PFS-102/07</strain>
        <tissue evidence="1">Leaf</tissue>
    </source>
</reference>
<proteinExistence type="predicted"/>
<accession>A0A3N6QZ15</accession>
<dbReference type="EMBL" id="QGKY02001250">
    <property type="protein sequence ID" value="KAF2560691.1"/>
    <property type="molecule type" value="Genomic_DNA"/>
</dbReference>
<organism evidence="1">
    <name type="scientific">Brassica cretica</name>
    <name type="common">Mustard</name>
    <dbReference type="NCBI Taxonomy" id="69181"/>
    <lineage>
        <taxon>Eukaryota</taxon>
        <taxon>Viridiplantae</taxon>
        <taxon>Streptophyta</taxon>
        <taxon>Embryophyta</taxon>
        <taxon>Tracheophyta</taxon>
        <taxon>Spermatophyta</taxon>
        <taxon>Magnoliopsida</taxon>
        <taxon>eudicotyledons</taxon>
        <taxon>Gunneridae</taxon>
        <taxon>Pentapetalae</taxon>
        <taxon>rosids</taxon>
        <taxon>malvids</taxon>
        <taxon>Brassicales</taxon>
        <taxon>Brassicaceae</taxon>
        <taxon>Brassiceae</taxon>
        <taxon>Brassica</taxon>
    </lineage>
</organism>
<name>A0A3N6QZ15_BRACR</name>